<evidence type="ECO:0008006" key="4">
    <source>
        <dbReference type="Google" id="ProtNLM"/>
    </source>
</evidence>
<dbReference type="Proteomes" id="UP000603141">
    <property type="component" value="Unassembled WGS sequence"/>
</dbReference>
<keyword evidence="1" id="KW-1133">Transmembrane helix</keyword>
<feature type="transmembrane region" description="Helical" evidence="1">
    <location>
        <begin position="78"/>
        <end position="97"/>
    </location>
</feature>
<keyword evidence="1" id="KW-0812">Transmembrane</keyword>
<sequence>MKREDLESRILELLDGNASVERAAELEQILRSDPQARSVYRTLSRLHSALGARYEGKAEVETIFPARFQRSTPSTSRWLLGGSIAAAAVLMIAFLMFRKGPAVSDAVAYRLSPGAVCEVSYANGSKASHGDNLSNGAQVNLLGGSFECSLRNGAHLVIEGPAEFYLQDQNHLVLERGVGWFQIPQTAKGFSVSTNELEVIDQGSEFGVLSLSKGPDQVHVLSGKVALTTRIGSRTSEVLTAGQVRVVNHDGTLLPLPPNPGRFRSTLPGEMPYLYFNFDKVDRTGKIQVEGNLPGANVIQAHLIGDDPTSRLVPGAVGNAISFGEGEGAWIDTNWSGFNGNTPRSAAFWFKFEKDAQKTGLVPAAIAWGDPDNHFNRKWKVWFPRDSGDGELHACISFGGDRFYDSHVLDDGHWHHLAAIYTGKTHEDGLPDCSLYLDGELCKLEHQFGAGGKPYTNTVDTLTGGPGDGPLRMGYGITPDLPKFEGMLDEIYIYQGVIDEKIINSLRAAGPPVGGD</sequence>
<evidence type="ECO:0000313" key="2">
    <source>
        <dbReference type="EMBL" id="MBK1881310.1"/>
    </source>
</evidence>
<dbReference type="EMBL" id="JAENIJ010000003">
    <property type="protein sequence ID" value="MBK1881310.1"/>
    <property type="molecule type" value="Genomic_DNA"/>
</dbReference>
<dbReference type="PANTHER" id="PTHR30273">
    <property type="entry name" value="PERIPLASMIC SIGNAL SENSOR AND SIGMA FACTOR ACTIVATOR FECR-RELATED"/>
    <property type="match status" value="1"/>
</dbReference>
<dbReference type="PANTHER" id="PTHR30273:SF2">
    <property type="entry name" value="PROTEIN FECR"/>
    <property type="match status" value="1"/>
</dbReference>
<keyword evidence="1" id="KW-0472">Membrane</keyword>
<accession>A0A934S4X9</accession>
<dbReference type="GO" id="GO:0016989">
    <property type="term" value="F:sigma factor antagonist activity"/>
    <property type="evidence" value="ECO:0007669"/>
    <property type="project" value="TreeGrafter"/>
</dbReference>
<evidence type="ECO:0000313" key="3">
    <source>
        <dbReference type="Proteomes" id="UP000603141"/>
    </source>
</evidence>
<dbReference type="SUPFAM" id="SSF49899">
    <property type="entry name" value="Concanavalin A-like lectins/glucanases"/>
    <property type="match status" value="1"/>
</dbReference>
<dbReference type="Gene3D" id="2.60.120.1440">
    <property type="match status" value="1"/>
</dbReference>
<name>A0A934S4X9_9BACT</name>
<comment type="caution">
    <text evidence="2">The sequence shown here is derived from an EMBL/GenBank/DDBJ whole genome shotgun (WGS) entry which is preliminary data.</text>
</comment>
<gene>
    <name evidence="2" type="ORF">JIN85_02720</name>
</gene>
<dbReference type="RefSeq" id="WP_200267390.1">
    <property type="nucleotide sequence ID" value="NZ_JAENIJ010000003.1"/>
</dbReference>
<keyword evidence="3" id="KW-1185">Reference proteome</keyword>
<dbReference type="AlphaFoldDB" id="A0A934S4X9"/>
<dbReference type="Pfam" id="PF13385">
    <property type="entry name" value="Laminin_G_3"/>
    <property type="match status" value="1"/>
</dbReference>
<dbReference type="InterPro" id="IPR013320">
    <property type="entry name" value="ConA-like_dom_sf"/>
</dbReference>
<evidence type="ECO:0000256" key="1">
    <source>
        <dbReference type="SAM" id="Phobius"/>
    </source>
</evidence>
<dbReference type="InterPro" id="IPR012373">
    <property type="entry name" value="Ferrdict_sens_TM"/>
</dbReference>
<dbReference type="Gene3D" id="2.60.120.200">
    <property type="match status" value="1"/>
</dbReference>
<proteinExistence type="predicted"/>
<organism evidence="2 3">
    <name type="scientific">Luteolibacter pohnpeiensis</name>
    <dbReference type="NCBI Taxonomy" id="454153"/>
    <lineage>
        <taxon>Bacteria</taxon>
        <taxon>Pseudomonadati</taxon>
        <taxon>Verrucomicrobiota</taxon>
        <taxon>Verrucomicrobiia</taxon>
        <taxon>Verrucomicrobiales</taxon>
        <taxon>Verrucomicrobiaceae</taxon>
        <taxon>Luteolibacter</taxon>
    </lineage>
</organism>
<protein>
    <recommendedName>
        <fullName evidence="4">LamG-like jellyroll fold domain-containing protein</fullName>
    </recommendedName>
</protein>
<reference evidence="2" key="1">
    <citation type="submission" date="2021-01" db="EMBL/GenBank/DDBJ databases">
        <title>Modified the classification status of verrucomicrobia.</title>
        <authorList>
            <person name="Feng X."/>
        </authorList>
    </citation>
    <scope>NUCLEOTIDE SEQUENCE</scope>
    <source>
        <strain evidence="2">KCTC 22041</strain>
    </source>
</reference>